<proteinExistence type="predicted"/>
<organism evidence="1 2">
    <name type="scientific">Ligilactobacillus acidipiscis</name>
    <dbReference type="NCBI Taxonomy" id="89059"/>
    <lineage>
        <taxon>Bacteria</taxon>
        <taxon>Bacillati</taxon>
        <taxon>Bacillota</taxon>
        <taxon>Bacilli</taxon>
        <taxon>Lactobacillales</taxon>
        <taxon>Lactobacillaceae</taxon>
        <taxon>Ligilactobacillus</taxon>
    </lineage>
</organism>
<evidence type="ECO:0000313" key="1">
    <source>
        <dbReference type="EMBL" id="HJE97456.1"/>
    </source>
</evidence>
<dbReference type="Proteomes" id="UP000707535">
    <property type="component" value="Unassembled WGS sequence"/>
</dbReference>
<reference evidence="1" key="2">
    <citation type="submission" date="2021-09" db="EMBL/GenBank/DDBJ databases">
        <authorList>
            <person name="Gilroy R."/>
        </authorList>
    </citation>
    <scope>NUCLEOTIDE SEQUENCE</scope>
    <source>
        <strain evidence="1">CHK174-6876</strain>
    </source>
</reference>
<dbReference type="AlphaFoldDB" id="A0A921F8T6"/>
<protein>
    <submittedName>
        <fullName evidence="1">Phage head-tail adapter protein</fullName>
    </submittedName>
</protein>
<comment type="caution">
    <text evidence="1">The sequence shown here is derived from an EMBL/GenBank/DDBJ whole genome shotgun (WGS) entry which is preliminary data.</text>
</comment>
<evidence type="ECO:0000313" key="2">
    <source>
        <dbReference type="Proteomes" id="UP000707535"/>
    </source>
</evidence>
<reference evidence="1" key="1">
    <citation type="journal article" date="2021" name="PeerJ">
        <title>Extensive microbial diversity within the chicken gut microbiome revealed by metagenomics and culture.</title>
        <authorList>
            <person name="Gilroy R."/>
            <person name="Ravi A."/>
            <person name="Getino M."/>
            <person name="Pursley I."/>
            <person name="Horton D.L."/>
            <person name="Alikhan N.F."/>
            <person name="Baker D."/>
            <person name="Gharbi K."/>
            <person name="Hall N."/>
            <person name="Watson M."/>
            <person name="Adriaenssens E.M."/>
            <person name="Foster-Nyarko E."/>
            <person name="Jarju S."/>
            <person name="Secka A."/>
            <person name="Antonio M."/>
            <person name="Oren A."/>
            <person name="Chaudhuri R.R."/>
            <person name="La Ragione R."/>
            <person name="Hildebrand F."/>
            <person name="Pallen M.J."/>
        </authorList>
    </citation>
    <scope>NUCLEOTIDE SEQUENCE</scope>
    <source>
        <strain evidence="1">CHK174-6876</strain>
    </source>
</reference>
<dbReference type="EMBL" id="DYXG01000076">
    <property type="protein sequence ID" value="HJE97456.1"/>
    <property type="molecule type" value="Genomic_DNA"/>
</dbReference>
<name>A0A921F8T6_9LACO</name>
<sequence length="121" mass="13946">MNEKYQKPKIVTGDLNTPVTFFEYQPSDGPDPSEQEKKTLYSCMALVYNSSMKDREILNAKGAKEGVTIKIRDPHESYIPTNKNKVMINDFRYQNKVWEIQDVAFDFEDNAFLKIVLGVTS</sequence>
<gene>
    <name evidence="1" type="ORF">K8V00_07525</name>
</gene>
<accession>A0A921F8T6</accession>